<proteinExistence type="predicted"/>
<dbReference type="Proteomes" id="UP000218209">
    <property type="component" value="Unassembled WGS sequence"/>
</dbReference>
<evidence type="ECO:0000256" key="1">
    <source>
        <dbReference type="SAM" id="Phobius"/>
    </source>
</evidence>
<evidence type="ECO:0000313" key="3">
    <source>
        <dbReference type="EMBL" id="OSX81485.1"/>
    </source>
</evidence>
<keyword evidence="2" id="KW-0732">Signal</keyword>
<feature type="chain" id="PRO_5013276293" description="Secreted protein" evidence="2">
    <location>
        <begin position="22"/>
        <end position="144"/>
    </location>
</feature>
<name>A0A1X6PKX8_PORUM</name>
<evidence type="ECO:0000313" key="4">
    <source>
        <dbReference type="Proteomes" id="UP000218209"/>
    </source>
</evidence>
<feature type="transmembrane region" description="Helical" evidence="1">
    <location>
        <begin position="65"/>
        <end position="84"/>
    </location>
</feature>
<keyword evidence="4" id="KW-1185">Reference proteome</keyword>
<dbReference type="EMBL" id="KV918761">
    <property type="protein sequence ID" value="OSX81485.1"/>
    <property type="molecule type" value="Genomic_DNA"/>
</dbReference>
<accession>A0A1X6PKX8</accession>
<evidence type="ECO:0000256" key="2">
    <source>
        <dbReference type="SAM" id="SignalP"/>
    </source>
</evidence>
<keyword evidence="1" id="KW-0472">Membrane</keyword>
<evidence type="ECO:0008006" key="5">
    <source>
        <dbReference type="Google" id="ProtNLM"/>
    </source>
</evidence>
<protein>
    <recommendedName>
        <fullName evidence="5">Secreted protein</fullName>
    </recommendedName>
</protein>
<gene>
    <name evidence="3" type="ORF">BU14_0014s0036</name>
</gene>
<feature type="signal peptide" evidence="2">
    <location>
        <begin position="1"/>
        <end position="21"/>
    </location>
</feature>
<sequence>MARSWPTPVAGLTGRLAVCFALLPSTCSCRRQRRRRAVVVGDMPPSRPSPRCRLSHAKRDSFRCLVSSSVVLLFEYFVVAWSTCRQLRSLRRRISAIASSAADHESASMILSAAVAGSWPGGNVQREGLTALFMTNKGGADATA</sequence>
<reference evidence="3 4" key="1">
    <citation type="submission" date="2017-03" db="EMBL/GenBank/DDBJ databases">
        <title>WGS assembly of Porphyra umbilicalis.</title>
        <authorList>
            <person name="Brawley S.H."/>
            <person name="Blouin N.A."/>
            <person name="Ficko-Blean E."/>
            <person name="Wheeler G.L."/>
            <person name="Lohr M."/>
            <person name="Goodson H.V."/>
            <person name="Jenkins J.W."/>
            <person name="Blaby-Haas C.E."/>
            <person name="Helliwell K.E."/>
            <person name="Chan C."/>
            <person name="Marriage T."/>
            <person name="Bhattacharya D."/>
            <person name="Klein A.S."/>
            <person name="Badis Y."/>
            <person name="Brodie J."/>
            <person name="Cao Y."/>
            <person name="Collen J."/>
            <person name="Dittami S.M."/>
            <person name="Gachon C.M."/>
            <person name="Green B.R."/>
            <person name="Karpowicz S."/>
            <person name="Kim J.W."/>
            <person name="Kudahl U."/>
            <person name="Lin S."/>
            <person name="Michel G."/>
            <person name="Mittag M."/>
            <person name="Olson B.J."/>
            <person name="Pangilinan J."/>
            <person name="Peng Y."/>
            <person name="Qiu H."/>
            <person name="Shu S."/>
            <person name="Singer J.T."/>
            <person name="Smith A.G."/>
            <person name="Sprecher B.N."/>
            <person name="Wagner V."/>
            <person name="Wang W."/>
            <person name="Wang Z.-Y."/>
            <person name="Yan J."/>
            <person name="Yarish C."/>
            <person name="Zoeuner-Riek S."/>
            <person name="Zhuang Y."/>
            <person name="Zou Y."/>
            <person name="Lindquist E.A."/>
            <person name="Grimwood J."/>
            <person name="Barry K."/>
            <person name="Rokhsar D.S."/>
            <person name="Schmutz J."/>
            <person name="Stiller J.W."/>
            <person name="Grossman A.R."/>
            <person name="Prochnik S.E."/>
        </authorList>
    </citation>
    <scope>NUCLEOTIDE SEQUENCE [LARGE SCALE GENOMIC DNA]</scope>
    <source>
        <strain evidence="3">4086291</strain>
    </source>
</reference>
<dbReference type="AlphaFoldDB" id="A0A1X6PKX8"/>
<keyword evidence="1" id="KW-0812">Transmembrane</keyword>
<organism evidence="3 4">
    <name type="scientific">Porphyra umbilicalis</name>
    <name type="common">Purple laver</name>
    <name type="synonym">Red alga</name>
    <dbReference type="NCBI Taxonomy" id="2786"/>
    <lineage>
        <taxon>Eukaryota</taxon>
        <taxon>Rhodophyta</taxon>
        <taxon>Bangiophyceae</taxon>
        <taxon>Bangiales</taxon>
        <taxon>Bangiaceae</taxon>
        <taxon>Porphyra</taxon>
    </lineage>
</organism>
<dbReference type="PROSITE" id="PS51257">
    <property type="entry name" value="PROKAR_LIPOPROTEIN"/>
    <property type="match status" value="1"/>
</dbReference>
<keyword evidence="1" id="KW-1133">Transmembrane helix</keyword>